<dbReference type="Pfam" id="PF05258">
    <property type="entry name" value="DciA"/>
    <property type="match status" value="1"/>
</dbReference>
<organism evidence="2 3">
    <name type="scientific">Thiobacter aerophilum</name>
    <dbReference type="NCBI Taxonomy" id="3121275"/>
    <lineage>
        <taxon>Bacteria</taxon>
        <taxon>Pseudomonadati</taxon>
        <taxon>Pseudomonadota</taxon>
        <taxon>Betaproteobacteria</taxon>
        <taxon>Burkholderiales</taxon>
        <taxon>Thiobacteraceae</taxon>
        <taxon>Thiobacter</taxon>
    </lineage>
</organism>
<protein>
    <submittedName>
        <fullName evidence="2">DciA family protein</fullName>
    </submittedName>
</protein>
<proteinExistence type="predicted"/>
<evidence type="ECO:0000313" key="3">
    <source>
        <dbReference type="Proteomes" id="UP001482231"/>
    </source>
</evidence>
<accession>A0ABV0EFN9</accession>
<comment type="caution">
    <text evidence="2">The sequence shown here is derived from an EMBL/GenBank/DDBJ whole genome shotgun (WGS) entry which is preliminary data.</text>
</comment>
<dbReference type="InterPro" id="IPR007922">
    <property type="entry name" value="DciA-like"/>
</dbReference>
<name>A0ABV0EFN9_9BURK</name>
<gene>
    <name evidence="2" type="ORF">V6E02_09630</name>
</gene>
<sequence length="162" mass="17762">MTRKLSGFLTEPISGLGRLTREAKRLMTLQQDWEAIAPPGLARFSRVTPVKDGILTLYADNGAAAAKLKAQLPRLLSSFRQRGHDVTAIQVKVQVTSPSRERRRQARKPPIPAAGLAEIAALERKLAPSPLKQALTSLLRHQGQALAQDDSAQGDETEHHHQ</sequence>
<dbReference type="Proteomes" id="UP001482231">
    <property type="component" value="Unassembled WGS sequence"/>
</dbReference>
<evidence type="ECO:0000313" key="2">
    <source>
        <dbReference type="EMBL" id="MEO1767470.1"/>
    </source>
</evidence>
<dbReference type="RefSeq" id="WP_347308579.1">
    <property type="nucleotide sequence ID" value="NZ_JBAJEX010000007.1"/>
</dbReference>
<feature type="region of interest" description="Disordered" evidence="1">
    <location>
        <begin position="142"/>
        <end position="162"/>
    </location>
</feature>
<keyword evidence="3" id="KW-1185">Reference proteome</keyword>
<feature type="region of interest" description="Disordered" evidence="1">
    <location>
        <begin position="93"/>
        <end position="112"/>
    </location>
</feature>
<reference evidence="2 3" key="1">
    <citation type="submission" date="2024-02" db="EMBL/GenBank/DDBJ databases">
        <title>New thermophilic sulfur-oxidizing bacteria from a hot springs of the Uzon caldera (Kamchatka, Russia).</title>
        <authorList>
            <person name="Dukat A.M."/>
            <person name="Elcheninov A.G."/>
            <person name="Frolov E.N."/>
        </authorList>
    </citation>
    <scope>NUCLEOTIDE SEQUENCE [LARGE SCALE GENOMIC DNA]</scope>
    <source>
        <strain evidence="2 3">AK1</strain>
    </source>
</reference>
<evidence type="ECO:0000256" key="1">
    <source>
        <dbReference type="SAM" id="MobiDB-lite"/>
    </source>
</evidence>
<dbReference type="EMBL" id="JBAJEX010000007">
    <property type="protein sequence ID" value="MEO1767470.1"/>
    <property type="molecule type" value="Genomic_DNA"/>
</dbReference>